<name>A0AAD9RXT2_9HYME</name>
<dbReference type="AlphaFoldDB" id="A0AAD9RXT2"/>
<accession>A0AAD9RXT2</accession>
<evidence type="ECO:0000313" key="2">
    <source>
        <dbReference type="EMBL" id="KAK2587922.1"/>
    </source>
</evidence>
<dbReference type="Proteomes" id="UP001258017">
    <property type="component" value="Unassembled WGS sequence"/>
</dbReference>
<feature type="compositionally biased region" description="Basic residues" evidence="1">
    <location>
        <begin position="59"/>
        <end position="78"/>
    </location>
</feature>
<protein>
    <submittedName>
        <fullName evidence="2">Uncharacterized protein</fullName>
    </submittedName>
</protein>
<keyword evidence="3" id="KW-1185">Reference proteome</keyword>
<feature type="compositionally biased region" description="Polar residues" evidence="1">
    <location>
        <begin position="8"/>
        <end position="18"/>
    </location>
</feature>
<reference evidence="2" key="1">
    <citation type="submission" date="2021-08" db="EMBL/GenBank/DDBJ databases">
        <authorList>
            <person name="Misof B."/>
            <person name="Oliver O."/>
            <person name="Podsiadlowski L."/>
            <person name="Donath A."/>
            <person name="Peters R."/>
            <person name="Mayer C."/>
            <person name="Rust J."/>
            <person name="Gunkel S."/>
            <person name="Lesny P."/>
            <person name="Martin S."/>
            <person name="Oeyen J.P."/>
            <person name="Petersen M."/>
            <person name="Panagiotis P."/>
            <person name="Wilbrandt J."/>
            <person name="Tanja T."/>
        </authorList>
    </citation>
    <scope>NUCLEOTIDE SEQUENCE</scope>
    <source>
        <strain evidence="2">GBR_01_08_01A</strain>
        <tissue evidence="2">Thorax + abdomen</tissue>
    </source>
</reference>
<sequence>MYKKGTKLCSTPVNAGSGSTSFSISDIKHSSSDSVSRISGICRKRPAQANLDDKENERKRKRYKKRKKGVKNNGRRRRIISDESDSEWEVQNVVENCNSPNEVTLCLFESPERVRDAGLHGERDFVLSPPLINPRANVSAVDDEVSDKEDKVLRLNEDKVENDHISPIFERSKQIKTYEKMKMKKSESLLLNKGSGDWLVNLRMPTASADLLWEKYVRDHINELPLSYQANITDKSGLRDARNDEDSDTDTDDILEMLTEERRKLLKSKKLRRIKGSYNRKEGKLLAEDQTIIYISDDELPHKSDTHTKRRRKGRWITETTKFMYGSRDRDTDSDIRKDNGKLMTFNEFNARTKIEKGEDTGYLPRKKSKINIKSVVPFKSAVYKTANGNFCMIHNDSSSS</sequence>
<comment type="caution">
    <text evidence="2">The sequence shown here is derived from an EMBL/GenBank/DDBJ whole genome shotgun (WGS) entry which is preliminary data.</text>
</comment>
<evidence type="ECO:0000313" key="3">
    <source>
        <dbReference type="Proteomes" id="UP001258017"/>
    </source>
</evidence>
<dbReference type="EMBL" id="JAIFRP010000006">
    <property type="protein sequence ID" value="KAK2587922.1"/>
    <property type="molecule type" value="Genomic_DNA"/>
</dbReference>
<proteinExistence type="predicted"/>
<organism evidence="2 3">
    <name type="scientific">Odynerus spinipes</name>
    <dbReference type="NCBI Taxonomy" id="1348599"/>
    <lineage>
        <taxon>Eukaryota</taxon>
        <taxon>Metazoa</taxon>
        <taxon>Ecdysozoa</taxon>
        <taxon>Arthropoda</taxon>
        <taxon>Hexapoda</taxon>
        <taxon>Insecta</taxon>
        <taxon>Pterygota</taxon>
        <taxon>Neoptera</taxon>
        <taxon>Endopterygota</taxon>
        <taxon>Hymenoptera</taxon>
        <taxon>Apocrita</taxon>
        <taxon>Aculeata</taxon>
        <taxon>Vespoidea</taxon>
        <taxon>Vespidae</taxon>
        <taxon>Eumeninae</taxon>
        <taxon>Odynerus</taxon>
    </lineage>
</organism>
<feature type="compositionally biased region" description="Low complexity" evidence="1">
    <location>
        <begin position="32"/>
        <end position="41"/>
    </location>
</feature>
<feature type="region of interest" description="Disordered" evidence="1">
    <location>
        <begin position="1"/>
        <end position="78"/>
    </location>
</feature>
<gene>
    <name evidence="2" type="ORF">KPH14_004013</name>
</gene>
<reference evidence="2" key="2">
    <citation type="journal article" date="2023" name="Commun. Biol.">
        <title>Intrasexual cuticular hydrocarbon dimorphism in a wasp sheds light on hydrocarbon biosynthesis genes in Hymenoptera.</title>
        <authorList>
            <person name="Moris V.C."/>
            <person name="Podsiadlowski L."/>
            <person name="Martin S."/>
            <person name="Oeyen J.P."/>
            <person name="Donath A."/>
            <person name="Petersen M."/>
            <person name="Wilbrandt J."/>
            <person name="Misof B."/>
            <person name="Liedtke D."/>
            <person name="Thamm M."/>
            <person name="Scheiner R."/>
            <person name="Schmitt T."/>
            <person name="Niehuis O."/>
        </authorList>
    </citation>
    <scope>NUCLEOTIDE SEQUENCE</scope>
    <source>
        <strain evidence="2">GBR_01_08_01A</strain>
    </source>
</reference>
<evidence type="ECO:0000256" key="1">
    <source>
        <dbReference type="SAM" id="MobiDB-lite"/>
    </source>
</evidence>